<comment type="caution">
    <text evidence="2">The sequence shown here is derived from an EMBL/GenBank/DDBJ whole genome shotgun (WGS) entry which is preliminary data.</text>
</comment>
<keyword evidence="1" id="KW-0472">Membrane</keyword>
<dbReference type="AlphaFoldDB" id="A0AAD8KM85"/>
<dbReference type="EMBL" id="JAUHHV010000005">
    <property type="protein sequence ID" value="KAK1425624.1"/>
    <property type="molecule type" value="Genomic_DNA"/>
</dbReference>
<accession>A0AAD8KM85</accession>
<organism evidence="2 3">
    <name type="scientific">Tagetes erecta</name>
    <name type="common">African marigold</name>
    <dbReference type="NCBI Taxonomy" id="13708"/>
    <lineage>
        <taxon>Eukaryota</taxon>
        <taxon>Viridiplantae</taxon>
        <taxon>Streptophyta</taxon>
        <taxon>Embryophyta</taxon>
        <taxon>Tracheophyta</taxon>
        <taxon>Spermatophyta</taxon>
        <taxon>Magnoliopsida</taxon>
        <taxon>eudicotyledons</taxon>
        <taxon>Gunneridae</taxon>
        <taxon>Pentapetalae</taxon>
        <taxon>asterids</taxon>
        <taxon>campanulids</taxon>
        <taxon>Asterales</taxon>
        <taxon>Asteraceae</taxon>
        <taxon>Asteroideae</taxon>
        <taxon>Heliantheae alliance</taxon>
        <taxon>Tageteae</taxon>
        <taxon>Tagetes</taxon>
    </lineage>
</organism>
<name>A0AAD8KM85_TARER</name>
<keyword evidence="3" id="KW-1185">Reference proteome</keyword>
<protein>
    <submittedName>
        <fullName evidence="2">Uncharacterized protein</fullName>
    </submittedName>
</protein>
<evidence type="ECO:0000313" key="2">
    <source>
        <dbReference type="EMBL" id="KAK1425624.1"/>
    </source>
</evidence>
<keyword evidence="1" id="KW-0812">Transmembrane</keyword>
<gene>
    <name evidence="2" type="ORF">QVD17_20978</name>
</gene>
<reference evidence="2" key="1">
    <citation type="journal article" date="2023" name="bioRxiv">
        <title>Improved chromosome-level genome assembly for marigold (Tagetes erecta).</title>
        <authorList>
            <person name="Jiang F."/>
            <person name="Yuan L."/>
            <person name="Wang S."/>
            <person name="Wang H."/>
            <person name="Xu D."/>
            <person name="Wang A."/>
            <person name="Fan W."/>
        </authorList>
    </citation>
    <scope>NUCLEOTIDE SEQUENCE</scope>
    <source>
        <strain evidence="2">WSJ</strain>
        <tissue evidence="2">Leaf</tissue>
    </source>
</reference>
<evidence type="ECO:0000313" key="3">
    <source>
        <dbReference type="Proteomes" id="UP001229421"/>
    </source>
</evidence>
<feature type="transmembrane region" description="Helical" evidence="1">
    <location>
        <begin position="46"/>
        <end position="67"/>
    </location>
</feature>
<evidence type="ECO:0000256" key="1">
    <source>
        <dbReference type="SAM" id="Phobius"/>
    </source>
</evidence>
<keyword evidence="1" id="KW-1133">Transmembrane helix</keyword>
<proteinExistence type="predicted"/>
<dbReference type="Proteomes" id="UP001229421">
    <property type="component" value="Unassembled WGS sequence"/>
</dbReference>
<sequence>MATSRIPPLEMESVDAPVAPSDCFSIKIPPLEIEVAVLSNRFRVSVFYFFSRAFVFALYMVIVRTILNAGDVKVSSAVIHDVNPSFTSANTSVSFSAAVNMSVTLIKTASLTPFLIESISTFL</sequence>